<name>A0A9Q7APM2_9BACT</name>
<sequence length="905" mass="99709">MTLHLKGYRTLDDLASLLRGEEEETLFILPSMAERRGLETFVKTTPWSWRRLCDEIFRAADRPERTIVDAIDRWLLLRGLEEADGLSGAFLVPLGDDIRELIRQEVSPERFARALGCRESCGACTRSDSEGRLCRLYGSYGRTLRERALIDGAALEAEAASVLARSGRAFLERWGRKTFSFVGFLSLTHGQLSLLRRLQALDVTIELFHPLTGLEGYPDAAGQLADLRSSGTEADGPPSRVHRLLGGDDRLEATLLCRELALWSSGEGAFADRPFPGWGGITVVSGTATVEEALRRYRIPYVSRRRRAMAEGTIWKILRDLLERGRDGWPFDETLLLLSSPLLAGDLPSAVDIRRPQGLEAWRESLGDGSRGRLCLEAAASLAESVGRGTTATALLAETVRFLGETLAAPERMARLVGDDIELDEEARSVNGTLKELTRRLDLVRSGDDRPEWSRMELSGENGRTFLDLVAQESSLLPPLPLREALSLYDDNLPVLERAEVVVLLGTDHRRWPGKSGEGPFLSDRLRSTLHDEGDLGPLHLPTASDRRLAREGLFRRLLASAPDVFLCRALQDDSGRPLEETPLLAPALDSGWAVEGATAELPLSRLVLSVREPYVEAVEILDEPWSRPREGPVACLSAPPSVPLSGLDRFRRCPFLYARQDLASADGDLFDSAQIGSFLHGLWQRAWEVEGPLERSTAALFDEVLAAGGELASRLTDFPRMRGQLAERLRALARRLDGEEGSLATRRRSMEREWTLPPLNIGGVTFRGRCDRADSLDDGALLLFDYKLGSSSGYEKALQLAAYGLALREAGRSVAGYVYACHGDGRLVGALAEGHRGTVRLDRGIRKDLDSALEEARSALGALAEAVLAGRFPPDYDSKACPGCPYGSLCRRDELRREGKDDDD</sequence>
<evidence type="ECO:0000259" key="1">
    <source>
        <dbReference type="Pfam" id="PF12705"/>
    </source>
</evidence>
<dbReference type="KEGG" id="aram:KAR29_01160"/>
<dbReference type="Gene3D" id="3.90.320.10">
    <property type="match status" value="1"/>
</dbReference>
<accession>A0A9Q7APM2</accession>
<dbReference type="RefSeq" id="WP_274373827.1">
    <property type="nucleotide sequence ID" value="NZ_CP072943.1"/>
</dbReference>
<dbReference type="EMBL" id="CP072943">
    <property type="protein sequence ID" value="QTX32582.1"/>
    <property type="molecule type" value="Genomic_DNA"/>
</dbReference>
<proteinExistence type="predicted"/>
<protein>
    <submittedName>
        <fullName evidence="2">PD-(D/E)XK nuclease family protein</fullName>
    </submittedName>
</protein>
<dbReference type="Proteomes" id="UP000671879">
    <property type="component" value="Chromosome"/>
</dbReference>
<feature type="domain" description="PD-(D/E)XK endonuclease-like" evidence="1">
    <location>
        <begin position="646"/>
        <end position="892"/>
    </location>
</feature>
<keyword evidence="3" id="KW-1185">Reference proteome</keyword>
<evidence type="ECO:0000313" key="2">
    <source>
        <dbReference type="EMBL" id="QTX32582.1"/>
    </source>
</evidence>
<dbReference type="InterPro" id="IPR038726">
    <property type="entry name" value="PDDEXK_AddAB-type"/>
</dbReference>
<organism evidence="2 3">
    <name type="scientific">Aminithiophilus ramosus</name>
    <dbReference type="NCBI Taxonomy" id="3029084"/>
    <lineage>
        <taxon>Bacteria</taxon>
        <taxon>Thermotogati</taxon>
        <taxon>Synergistota</taxon>
        <taxon>Synergistia</taxon>
        <taxon>Synergistales</taxon>
        <taxon>Aminithiophilaceae</taxon>
        <taxon>Aminithiophilus</taxon>
    </lineage>
</organism>
<gene>
    <name evidence="2" type="ORF">KAR29_01160</name>
</gene>
<evidence type="ECO:0000313" key="3">
    <source>
        <dbReference type="Proteomes" id="UP000671879"/>
    </source>
</evidence>
<dbReference type="AlphaFoldDB" id="A0A9Q7APM2"/>
<dbReference type="Pfam" id="PF12705">
    <property type="entry name" value="PDDEXK_1"/>
    <property type="match status" value="1"/>
</dbReference>
<dbReference type="SUPFAM" id="SSF52540">
    <property type="entry name" value="P-loop containing nucleoside triphosphate hydrolases"/>
    <property type="match status" value="1"/>
</dbReference>
<dbReference type="InterPro" id="IPR027417">
    <property type="entry name" value="P-loop_NTPase"/>
</dbReference>
<reference evidence="3" key="1">
    <citation type="submission" date="2021-04" db="EMBL/GenBank/DDBJ databases">
        <title>A novel Synergistetes isolate from a pyrite-forming mixed culture.</title>
        <authorList>
            <person name="Bunk B."/>
            <person name="Sproer C."/>
            <person name="Spring S."/>
            <person name="Pester M."/>
        </authorList>
    </citation>
    <scope>NUCLEOTIDE SEQUENCE [LARGE SCALE GENOMIC DNA]</scope>
    <source>
        <strain evidence="3">J.5.4.2-T.3.5.2</strain>
    </source>
</reference>
<dbReference type="InterPro" id="IPR011604">
    <property type="entry name" value="PDDEXK-like_dom_sf"/>
</dbReference>